<evidence type="ECO:0000313" key="2">
    <source>
        <dbReference type="EMBL" id="HGS87096.1"/>
    </source>
</evidence>
<comment type="caution">
    <text evidence="2">The sequence shown here is derived from an EMBL/GenBank/DDBJ whole genome shotgun (WGS) entry which is preliminary data.</text>
</comment>
<proteinExistence type="predicted"/>
<protein>
    <submittedName>
        <fullName evidence="2">Uncharacterized protein</fullName>
    </submittedName>
</protein>
<sequence>MNTASDLIAELRHILRDPQAVIWSDAELTHALRQAYHDLLAASGESWLIYGLDGENNPTTLPTILNSLLLRGALGYALLGRAAERLDAFDYHAGQQAAALTTARTLLDCFEKGLSGLNRYRLRRLQSTESAPYPPADDPQQPGWPLE</sequence>
<dbReference type="EMBL" id="DSXR01000053">
    <property type="protein sequence ID" value="HGS87096.1"/>
    <property type="molecule type" value="Genomic_DNA"/>
</dbReference>
<dbReference type="AlphaFoldDB" id="A0A7C4KZ22"/>
<organism evidence="2">
    <name type="scientific">Bellilinea caldifistulae</name>
    <dbReference type="NCBI Taxonomy" id="360411"/>
    <lineage>
        <taxon>Bacteria</taxon>
        <taxon>Bacillati</taxon>
        <taxon>Chloroflexota</taxon>
        <taxon>Anaerolineae</taxon>
        <taxon>Anaerolineales</taxon>
        <taxon>Anaerolineaceae</taxon>
        <taxon>Bellilinea</taxon>
    </lineage>
</organism>
<reference evidence="2" key="1">
    <citation type="journal article" date="2020" name="mSystems">
        <title>Genome- and Community-Level Interaction Insights into Carbon Utilization and Element Cycling Functions of Hydrothermarchaeota in Hydrothermal Sediment.</title>
        <authorList>
            <person name="Zhou Z."/>
            <person name="Liu Y."/>
            <person name="Xu W."/>
            <person name="Pan J."/>
            <person name="Luo Z.H."/>
            <person name="Li M."/>
        </authorList>
    </citation>
    <scope>NUCLEOTIDE SEQUENCE [LARGE SCALE GENOMIC DNA]</scope>
    <source>
        <strain evidence="2">SpSt-556</strain>
    </source>
</reference>
<accession>A0A7C4KZ22</accession>
<feature type="region of interest" description="Disordered" evidence="1">
    <location>
        <begin position="128"/>
        <end position="147"/>
    </location>
</feature>
<gene>
    <name evidence="2" type="ORF">ENT17_05695</name>
</gene>
<name>A0A7C4KZ22_9CHLR</name>
<evidence type="ECO:0000256" key="1">
    <source>
        <dbReference type="SAM" id="MobiDB-lite"/>
    </source>
</evidence>